<comment type="caution">
    <text evidence="2">The sequence shown here is derived from an EMBL/GenBank/DDBJ whole genome shotgun (WGS) entry which is preliminary data.</text>
</comment>
<gene>
    <name evidence="2" type="ORF">F0919_06050</name>
</gene>
<organism evidence="2 3">
    <name type="scientific">Taibaiella lutea</name>
    <dbReference type="NCBI Taxonomy" id="2608001"/>
    <lineage>
        <taxon>Bacteria</taxon>
        <taxon>Pseudomonadati</taxon>
        <taxon>Bacteroidota</taxon>
        <taxon>Chitinophagia</taxon>
        <taxon>Chitinophagales</taxon>
        <taxon>Chitinophagaceae</taxon>
        <taxon>Taibaiella</taxon>
    </lineage>
</organism>
<keyword evidence="3" id="KW-1185">Reference proteome</keyword>
<dbReference type="NCBIfam" id="TIGR04131">
    <property type="entry name" value="Bac_Flav_CTERM"/>
    <property type="match status" value="1"/>
</dbReference>
<sequence length="681" mass="74270">MKSFFRFVYTIIALMAIATTARANHLLGGEINYSFVSNSGTSSVYKVTLTFFADCSSNLPGQAFSALAGADPSVSLLKGDAVIFTQRLDYDALLSDIEITPVCPDEANNTTCINIDNPIPGIKKFVYSRNFTLPGIYPDWRFVFKGDMSTNPPTSAGRSSIIQNAVIDNSPGGTGSLMYLEATLNNTVANNNSTTFSSPPTPFFCLNKAANYTLGATDVENDSLHFTLIPAKSTTQNSAQVFNVDYVPPFTAQLPLPTAAGNFFFSDFNGQMSFTPNLVRNCLVTNLVEEYRDGIKIGSSMREMTFVILDNCNNDAPNSPVSNIQNASTTLDAAGNIRLSVCEGQVEDVGFEIDCVDPNSDNVTVTFSNLPPAASITIDNNNTNHPTAHFTWNLTDAAPGNYIFYITYSDDGCPLASKKTIAYTVTIIPHPVPFDTGTFNACIGETNGKAWAVPSNGVTIDYSYKWEDAGETQLRNVNSTSGDSLLNIAAGIYRLHIRNAQGCGKNIEFNVPEVPLPVFKLRTDTLVCQGIPIPLSPDVQESFTGYNWNTGDTVCCIVGRETGNYVLTATNICGSTSDSVYLDFVKCNYCLFVPNAFTPNDDGNNDVFKITPTCVMYKYKLMIYNRWGQMIYKSYNLEDSWNGTYNGKAADVGVYYYLIDAIPEDPAKGEIHLKGDVTVVR</sequence>
<name>A0A5M6CQH2_9BACT</name>
<feature type="chain" id="PRO_5024327105" evidence="1">
    <location>
        <begin position="24"/>
        <end position="681"/>
    </location>
</feature>
<evidence type="ECO:0000313" key="3">
    <source>
        <dbReference type="Proteomes" id="UP000323632"/>
    </source>
</evidence>
<keyword evidence="1" id="KW-0732">Signal</keyword>
<proteinExistence type="predicted"/>
<reference evidence="2 3" key="1">
    <citation type="submission" date="2019-09" db="EMBL/GenBank/DDBJ databases">
        <title>Genome sequence and assembly of Taibaiella sp.</title>
        <authorList>
            <person name="Chhetri G."/>
        </authorList>
    </citation>
    <scope>NUCLEOTIDE SEQUENCE [LARGE SCALE GENOMIC DNA]</scope>
    <source>
        <strain evidence="2 3">KVB11</strain>
    </source>
</reference>
<dbReference type="Pfam" id="PF13585">
    <property type="entry name" value="CHU_C"/>
    <property type="match status" value="1"/>
</dbReference>
<dbReference type="RefSeq" id="WP_150031808.1">
    <property type="nucleotide sequence ID" value="NZ_VWSH01000001.1"/>
</dbReference>
<feature type="signal peptide" evidence="1">
    <location>
        <begin position="1"/>
        <end position="23"/>
    </location>
</feature>
<accession>A0A5M6CQH2</accession>
<dbReference type="AlphaFoldDB" id="A0A5M6CQH2"/>
<protein>
    <submittedName>
        <fullName evidence="2">Gliding motility-associated C-terminal domain-containing protein</fullName>
    </submittedName>
</protein>
<evidence type="ECO:0000313" key="2">
    <source>
        <dbReference type="EMBL" id="KAA5537233.1"/>
    </source>
</evidence>
<dbReference type="Proteomes" id="UP000323632">
    <property type="component" value="Unassembled WGS sequence"/>
</dbReference>
<dbReference type="InterPro" id="IPR026341">
    <property type="entry name" value="T9SS_type_B"/>
</dbReference>
<dbReference type="EMBL" id="VWSH01000001">
    <property type="protein sequence ID" value="KAA5537233.1"/>
    <property type="molecule type" value="Genomic_DNA"/>
</dbReference>
<evidence type="ECO:0000256" key="1">
    <source>
        <dbReference type="SAM" id="SignalP"/>
    </source>
</evidence>